<sequence>MDNGQKTIIVSESEANDYLASERHLKTFRSFFFHPFFLFISLPNLKIENPIYKIPFPLPHVPFSHFFVLCRISKNLSHKKASRTPHAPSRVSTTNPSIKHATDTP</sequence>
<feature type="region of interest" description="Disordered" evidence="1">
    <location>
        <begin position="77"/>
        <end position="105"/>
    </location>
</feature>
<comment type="caution">
    <text evidence="2">The sequence shown here is derived from an EMBL/GenBank/DDBJ whole genome shotgun (WGS) entry which is preliminary data.</text>
</comment>
<organism evidence="2 3">
    <name type="scientific">Clitoria ternatea</name>
    <name type="common">Butterfly pea</name>
    <dbReference type="NCBI Taxonomy" id="43366"/>
    <lineage>
        <taxon>Eukaryota</taxon>
        <taxon>Viridiplantae</taxon>
        <taxon>Streptophyta</taxon>
        <taxon>Embryophyta</taxon>
        <taxon>Tracheophyta</taxon>
        <taxon>Spermatophyta</taxon>
        <taxon>Magnoliopsida</taxon>
        <taxon>eudicotyledons</taxon>
        <taxon>Gunneridae</taxon>
        <taxon>Pentapetalae</taxon>
        <taxon>rosids</taxon>
        <taxon>fabids</taxon>
        <taxon>Fabales</taxon>
        <taxon>Fabaceae</taxon>
        <taxon>Papilionoideae</taxon>
        <taxon>50 kb inversion clade</taxon>
        <taxon>NPAAA clade</taxon>
        <taxon>indigoferoid/millettioid clade</taxon>
        <taxon>Phaseoleae</taxon>
        <taxon>Clitoria</taxon>
    </lineage>
</organism>
<evidence type="ECO:0000313" key="3">
    <source>
        <dbReference type="Proteomes" id="UP001359559"/>
    </source>
</evidence>
<evidence type="ECO:0000313" key="2">
    <source>
        <dbReference type="EMBL" id="KAK7279417.1"/>
    </source>
</evidence>
<proteinExistence type="predicted"/>
<feature type="compositionally biased region" description="Polar residues" evidence="1">
    <location>
        <begin position="90"/>
        <end position="99"/>
    </location>
</feature>
<dbReference type="Proteomes" id="UP001359559">
    <property type="component" value="Unassembled WGS sequence"/>
</dbReference>
<keyword evidence="3" id="KW-1185">Reference proteome</keyword>
<reference evidence="2 3" key="1">
    <citation type="submission" date="2024-01" db="EMBL/GenBank/DDBJ databases">
        <title>The genomes of 5 underutilized Papilionoideae crops provide insights into root nodulation and disease resistance.</title>
        <authorList>
            <person name="Yuan L."/>
        </authorList>
    </citation>
    <scope>NUCLEOTIDE SEQUENCE [LARGE SCALE GENOMIC DNA]</scope>
    <source>
        <strain evidence="2">LY-2023</strain>
        <tissue evidence="2">Leaf</tissue>
    </source>
</reference>
<name>A0AAN9FMX7_CLITE</name>
<dbReference type="EMBL" id="JAYKXN010000006">
    <property type="protein sequence ID" value="KAK7279417.1"/>
    <property type="molecule type" value="Genomic_DNA"/>
</dbReference>
<protein>
    <submittedName>
        <fullName evidence="2">Uncharacterized protein</fullName>
    </submittedName>
</protein>
<evidence type="ECO:0000256" key="1">
    <source>
        <dbReference type="SAM" id="MobiDB-lite"/>
    </source>
</evidence>
<dbReference type="AlphaFoldDB" id="A0AAN9FMX7"/>
<accession>A0AAN9FMX7</accession>
<gene>
    <name evidence="2" type="ORF">RJT34_24469</name>
</gene>